<comment type="caution">
    <text evidence="2">The sequence shown here is derived from an EMBL/GenBank/DDBJ whole genome shotgun (WGS) entry which is preliminary data.</text>
</comment>
<proteinExistence type="predicted"/>
<protein>
    <submittedName>
        <fullName evidence="2">Uncharacterized protein</fullName>
    </submittedName>
</protein>
<reference evidence="2" key="1">
    <citation type="journal article" date="2023" name="Nat. Commun.">
        <title>Diploid and tetraploid genomes of Acorus and the evolution of monocots.</title>
        <authorList>
            <person name="Ma L."/>
            <person name="Liu K.W."/>
            <person name="Li Z."/>
            <person name="Hsiao Y.Y."/>
            <person name="Qi Y."/>
            <person name="Fu T."/>
            <person name="Tang G.D."/>
            <person name="Zhang D."/>
            <person name="Sun W.H."/>
            <person name="Liu D.K."/>
            <person name="Li Y."/>
            <person name="Chen G.Z."/>
            <person name="Liu X.D."/>
            <person name="Liao X.Y."/>
            <person name="Jiang Y.T."/>
            <person name="Yu X."/>
            <person name="Hao Y."/>
            <person name="Huang J."/>
            <person name="Zhao X.W."/>
            <person name="Ke S."/>
            <person name="Chen Y.Y."/>
            <person name="Wu W.L."/>
            <person name="Hsu J.L."/>
            <person name="Lin Y.F."/>
            <person name="Huang M.D."/>
            <person name="Li C.Y."/>
            <person name="Huang L."/>
            <person name="Wang Z.W."/>
            <person name="Zhao X."/>
            <person name="Zhong W.Y."/>
            <person name="Peng D.H."/>
            <person name="Ahmad S."/>
            <person name="Lan S."/>
            <person name="Zhang J.S."/>
            <person name="Tsai W.C."/>
            <person name="Van de Peer Y."/>
            <person name="Liu Z.J."/>
        </authorList>
    </citation>
    <scope>NUCLEOTIDE SEQUENCE</scope>
    <source>
        <strain evidence="2">CP</strain>
    </source>
</reference>
<dbReference type="PANTHER" id="PTHR33912">
    <property type="entry name" value="OS01G0939400 PROTEIN"/>
    <property type="match status" value="1"/>
</dbReference>
<feature type="compositionally biased region" description="Polar residues" evidence="1">
    <location>
        <begin position="48"/>
        <end position="57"/>
    </location>
</feature>
<accession>A0AAV9E5L1</accession>
<sequence>MHVIDRRPTGAIYLKQHKSITTKTIGSKSHLWEVSTKPNTTHKKKTSKTMATEPSKGTTTTTKKNLKRSLSERLKTKAPSSIQVKPPSEQVKEWKVAIPLLSPLCGSPSPRIGDRTVERERSRSAEPYVAEERTATDVARPRKNPAEIFFYESPAVAAPVAVPAFFVPNCT</sequence>
<dbReference type="Proteomes" id="UP001180020">
    <property type="component" value="Unassembled WGS sequence"/>
</dbReference>
<dbReference type="PANTHER" id="PTHR33912:SF5">
    <property type="entry name" value="F22G5.17"/>
    <property type="match status" value="1"/>
</dbReference>
<gene>
    <name evidence="2" type="ORF">QJS10_CPA09g01755</name>
</gene>
<keyword evidence="3" id="KW-1185">Reference proteome</keyword>
<feature type="region of interest" description="Disordered" evidence="1">
    <location>
        <begin position="105"/>
        <end position="139"/>
    </location>
</feature>
<evidence type="ECO:0000313" key="3">
    <source>
        <dbReference type="Proteomes" id="UP001180020"/>
    </source>
</evidence>
<feature type="region of interest" description="Disordered" evidence="1">
    <location>
        <begin position="36"/>
        <end position="89"/>
    </location>
</feature>
<evidence type="ECO:0000256" key="1">
    <source>
        <dbReference type="SAM" id="MobiDB-lite"/>
    </source>
</evidence>
<reference evidence="2" key="2">
    <citation type="submission" date="2023-06" db="EMBL/GenBank/DDBJ databases">
        <authorList>
            <person name="Ma L."/>
            <person name="Liu K.-W."/>
            <person name="Li Z."/>
            <person name="Hsiao Y.-Y."/>
            <person name="Qi Y."/>
            <person name="Fu T."/>
            <person name="Tang G."/>
            <person name="Zhang D."/>
            <person name="Sun W.-H."/>
            <person name="Liu D.-K."/>
            <person name="Li Y."/>
            <person name="Chen G.-Z."/>
            <person name="Liu X.-D."/>
            <person name="Liao X.-Y."/>
            <person name="Jiang Y.-T."/>
            <person name="Yu X."/>
            <person name="Hao Y."/>
            <person name="Huang J."/>
            <person name="Zhao X.-W."/>
            <person name="Ke S."/>
            <person name="Chen Y.-Y."/>
            <person name="Wu W.-L."/>
            <person name="Hsu J.-L."/>
            <person name="Lin Y.-F."/>
            <person name="Huang M.-D."/>
            <person name="Li C.-Y."/>
            <person name="Huang L."/>
            <person name="Wang Z.-W."/>
            <person name="Zhao X."/>
            <person name="Zhong W.-Y."/>
            <person name="Peng D.-H."/>
            <person name="Ahmad S."/>
            <person name="Lan S."/>
            <person name="Zhang J.-S."/>
            <person name="Tsai W.-C."/>
            <person name="Van De Peer Y."/>
            <person name="Liu Z.-J."/>
        </authorList>
    </citation>
    <scope>NUCLEOTIDE SEQUENCE</scope>
    <source>
        <strain evidence="2">CP</strain>
        <tissue evidence="2">Leaves</tissue>
    </source>
</reference>
<feature type="compositionally biased region" description="Basic and acidic residues" evidence="1">
    <location>
        <begin position="112"/>
        <end position="135"/>
    </location>
</feature>
<dbReference type="InterPro" id="IPR040381">
    <property type="entry name" value="At4g14450-like"/>
</dbReference>
<evidence type="ECO:0000313" key="2">
    <source>
        <dbReference type="EMBL" id="KAK1308890.1"/>
    </source>
</evidence>
<organism evidence="2 3">
    <name type="scientific">Acorus calamus</name>
    <name type="common">Sweet flag</name>
    <dbReference type="NCBI Taxonomy" id="4465"/>
    <lineage>
        <taxon>Eukaryota</taxon>
        <taxon>Viridiplantae</taxon>
        <taxon>Streptophyta</taxon>
        <taxon>Embryophyta</taxon>
        <taxon>Tracheophyta</taxon>
        <taxon>Spermatophyta</taxon>
        <taxon>Magnoliopsida</taxon>
        <taxon>Liliopsida</taxon>
        <taxon>Acoraceae</taxon>
        <taxon>Acorus</taxon>
    </lineage>
</organism>
<dbReference type="AlphaFoldDB" id="A0AAV9E5L1"/>
<dbReference type="EMBL" id="JAUJYO010000009">
    <property type="protein sequence ID" value="KAK1308890.1"/>
    <property type="molecule type" value="Genomic_DNA"/>
</dbReference>
<name>A0AAV9E5L1_ACOCL</name>